<dbReference type="KEGG" id="aeh:Mlg_2656"/>
<protein>
    <recommendedName>
        <fullName evidence="4 8">Ribosomal RNA small subunit methyltransferase D</fullName>
        <ecNumber evidence="3 8">2.1.1.171</ecNumber>
    </recommendedName>
</protein>
<evidence type="ECO:0000256" key="7">
    <source>
        <dbReference type="ARBA" id="ARBA00048326"/>
    </source>
</evidence>
<keyword evidence="5 8" id="KW-0489">Methyltransferase</keyword>
<dbReference type="Proteomes" id="UP000001962">
    <property type="component" value="Chromosome"/>
</dbReference>
<dbReference type="EC" id="2.1.1.171" evidence="3 8"/>
<evidence type="ECO:0000256" key="3">
    <source>
        <dbReference type="ARBA" id="ARBA00012141"/>
    </source>
</evidence>
<evidence type="ECO:0000256" key="1">
    <source>
        <dbReference type="ARBA" id="ARBA00002649"/>
    </source>
</evidence>
<keyword evidence="8" id="KW-0698">rRNA processing</keyword>
<keyword evidence="10" id="KW-1185">Reference proteome</keyword>
<dbReference type="EMBL" id="CP000453">
    <property type="protein sequence ID" value="ABI57996.1"/>
    <property type="molecule type" value="Genomic_DNA"/>
</dbReference>
<dbReference type="Gene3D" id="3.40.50.150">
    <property type="entry name" value="Vaccinia Virus protein VP39"/>
    <property type="match status" value="1"/>
</dbReference>
<dbReference type="PANTHER" id="PTHR43542:SF1">
    <property type="entry name" value="METHYLTRANSFERASE"/>
    <property type="match status" value="1"/>
</dbReference>
<dbReference type="eggNOG" id="COG0742">
    <property type="taxonomic scope" value="Bacteria"/>
</dbReference>
<comment type="function">
    <text evidence="1 8">Specifically methylates the guanine in position 966 of 16S rRNA in the assembled 30S particle.</text>
</comment>
<evidence type="ECO:0000256" key="4">
    <source>
        <dbReference type="ARBA" id="ARBA00013682"/>
    </source>
</evidence>
<dbReference type="GO" id="GO:0052913">
    <property type="term" value="F:16S rRNA (guanine(966)-N(2))-methyltransferase activity"/>
    <property type="evidence" value="ECO:0007669"/>
    <property type="project" value="UniProtKB-EC"/>
</dbReference>
<accession>Q0A591</accession>
<dbReference type="OrthoDB" id="9803017at2"/>
<dbReference type="HOGENOM" id="CLU_075826_2_2_6"/>
<dbReference type="Pfam" id="PF03602">
    <property type="entry name" value="Cons_hypoth95"/>
    <property type="match status" value="1"/>
</dbReference>
<dbReference type="NCBIfam" id="TIGR00095">
    <property type="entry name" value="16S rRNA (guanine(966)-N(2))-methyltransferase RsmD"/>
    <property type="match status" value="1"/>
</dbReference>
<comment type="catalytic activity">
    <reaction evidence="7 8">
        <text>guanosine(966) in 16S rRNA + S-adenosyl-L-methionine = N(2)-methylguanosine(966) in 16S rRNA + S-adenosyl-L-homocysteine + H(+)</text>
        <dbReference type="Rhea" id="RHEA:23548"/>
        <dbReference type="Rhea" id="RHEA-COMP:10211"/>
        <dbReference type="Rhea" id="RHEA-COMP:10212"/>
        <dbReference type="ChEBI" id="CHEBI:15378"/>
        <dbReference type="ChEBI" id="CHEBI:57856"/>
        <dbReference type="ChEBI" id="CHEBI:59789"/>
        <dbReference type="ChEBI" id="CHEBI:74269"/>
        <dbReference type="ChEBI" id="CHEBI:74481"/>
        <dbReference type="EC" id="2.1.1.171"/>
    </reaction>
</comment>
<evidence type="ECO:0000256" key="6">
    <source>
        <dbReference type="ARBA" id="ARBA00022679"/>
    </source>
</evidence>
<dbReference type="PROSITE" id="PS00092">
    <property type="entry name" value="N6_MTASE"/>
    <property type="match status" value="1"/>
</dbReference>
<dbReference type="SUPFAM" id="SSF53335">
    <property type="entry name" value="S-adenosyl-L-methionine-dependent methyltransferases"/>
    <property type="match status" value="1"/>
</dbReference>
<evidence type="ECO:0000256" key="2">
    <source>
        <dbReference type="ARBA" id="ARBA00005269"/>
    </source>
</evidence>
<dbReference type="PIRSF" id="PIRSF004553">
    <property type="entry name" value="CHP00095"/>
    <property type="match status" value="1"/>
</dbReference>
<dbReference type="CDD" id="cd02440">
    <property type="entry name" value="AdoMet_MTases"/>
    <property type="match status" value="1"/>
</dbReference>
<sequence length="192" mass="20901">MSGHLRIIGGAWRGRRLAVPRGPDLRPTGDRIRETLFNWVQARIPGARCLDLFAGSGVLGLEALSRGAAEVVFVERNARVAAALRAQLQVLDAAERGRVVPTDALRFLAGPVQSMDIVFLDPPFRASLGEAAMQLIAERQWLVPGGRLYLESDAHQPPPALPAGWSVQREKRAGGVRYALISPEEPGRQKSE</sequence>
<reference evidence="10" key="1">
    <citation type="submission" date="2006-08" db="EMBL/GenBank/DDBJ databases">
        <title>Complete sequence of Alkalilimnicola ehrilichei MLHE-1.</title>
        <authorList>
            <person name="Copeland A."/>
            <person name="Lucas S."/>
            <person name="Lapidus A."/>
            <person name="Barry K."/>
            <person name="Detter J.C."/>
            <person name="Glavina del Rio T."/>
            <person name="Hammon N."/>
            <person name="Israni S."/>
            <person name="Dalin E."/>
            <person name="Tice H."/>
            <person name="Pitluck S."/>
            <person name="Sims D."/>
            <person name="Brettin T."/>
            <person name="Bruce D."/>
            <person name="Han C."/>
            <person name="Tapia R."/>
            <person name="Gilna P."/>
            <person name="Schmutz J."/>
            <person name="Larimer F."/>
            <person name="Land M."/>
            <person name="Hauser L."/>
            <person name="Kyrpides N."/>
            <person name="Mikhailova N."/>
            <person name="Oremland R.S."/>
            <person name="Hoeft S.E."/>
            <person name="Switzer-Blum J."/>
            <person name="Kulp T."/>
            <person name="King G."/>
            <person name="Tabita R."/>
            <person name="Witte B."/>
            <person name="Santini J.M."/>
            <person name="Basu P."/>
            <person name="Hollibaugh J.T."/>
            <person name="Xie G."/>
            <person name="Stolz J.F."/>
            <person name="Richardson P."/>
        </authorList>
    </citation>
    <scope>NUCLEOTIDE SEQUENCE [LARGE SCALE GENOMIC DNA]</scope>
    <source>
        <strain evidence="10">ATCC BAA-1101 / DSM 17681 / MLHE-1</strain>
    </source>
</reference>
<dbReference type="GO" id="GO:0003676">
    <property type="term" value="F:nucleic acid binding"/>
    <property type="evidence" value="ECO:0007669"/>
    <property type="project" value="InterPro"/>
</dbReference>
<comment type="similarity">
    <text evidence="2 8">Belongs to the methyltransferase superfamily. RsmD family.</text>
</comment>
<dbReference type="RefSeq" id="WP_011630389.1">
    <property type="nucleotide sequence ID" value="NC_008340.1"/>
</dbReference>
<proteinExistence type="inferred from homology"/>
<dbReference type="InterPro" id="IPR029063">
    <property type="entry name" value="SAM-dependent_MTases_sf"/>
</dbReference>
<dbReference type="AlphaFoldDB" id="Q0A591"/>
<dbReference type="InterPro" id="IPR002052">
    <property type="entry name" value="DNA_methylase_N6_adenine_CS"/>
</dbReference>
<evidence type="ECO:0000313" key="9">
    <source>
        <dbReference type="EMBL" id="ABI57996.1"/>
    </source>
</evidence>
<keyword evidence="6 8" id="KW-0808">Transferase</keyword>
<dbReference type="PANTHER" id="PTHR43542">
    <property type="entry name" value="METHYLTRANSFERASE"/>
    <property type="match status" value="1"/>
</dbReference>
<evidence type="ECO:0000256" key="8">
    <source>
        <dbReference type="PIRNR" id="PIRNR004553"/>
    </source>
</evidence>
<keyword evidence="8" id="KW-0949">S-adenosyl-L-methionine</keyword>
<evidence type="ECO:0000256" key="5">
    <source>
        <dbReference type="ARBA" id="ARBA00022603"/>
    </source>
</evidence>
<organism evidence="9 10">
    <name type="scientific">Alkalilimnicola ehrlichii (strain ATCC BAA-1101 / DSM 17681 / MLHE-1)</name>
    <dbReference type="NCBI Taxonomy" id="187272"/>
    <lineage>
        <taxon>Bacteria</taxon>
        <taxon>Pseudomonadati</taxon>
        <taxon>Pseudomonadota</taxon>
        <taxon>Gammaproteobacteria</taxon>
        <taxon>Chromatiales</taxon>
        <taxon>Ectothiorhodospiraceae</taxon>
        <taxon>Alkalilimnicola</taxon>
    </lineage>
</organism>
<gene>
    <name evidence="9" type="ordered locus">Mlg_2656</name>
</gene>
<dbReference type="InterPro" id="IPR004398">
    <property type="entry name" value="RNA_MeTrfase_RsmD"/>
</dbReference>
<name>Q0A591_ALKEH</name>
<evidence type="ECO:0000313" key="10">
    <source>
        <dbReference type="Proteomes" id="UP000001962"/>
    </source>
</evidence>